<evidence type="ECO:0000256" key="4">
    <source>
        <dbReference type="ARBA" id="ARBA00022801"/>
    </source>
</evidence>
<comment type="catalytic activity">
    <reaction evidence="1">
        <text>Hydrolysis of terminal non-reducing N-acetyl-D-hexosamine residues in N-acetyl-beta-D-hexosaminides.</text>
        <dbReference type="EC" id="3.2.1.52"/>
    </reaction>
</comment>
<reference evidence="6 7" key="1">
    <citation type="submission" date="2024-11" db="EMBL/GenBank/DDBJ databases">
        <title>Adaptive evolution of stress response genes in parasites aligns with host niche diversity.</title>
        <authorList>
            <person name="Hahn C."/>
            <person name="Resl P."/>
        </authorList>
    </citation>
    <scope>NUCLEOTIDE SEQUENCE [LARGE SCALE GENOMIC DNA]</scope>
    <source>
        <strain evidence="6">EGGRZ-B1_66</strain>
        <tissue evidence="6">Body</tissue>
    </source>
</reference>
<dbReference type="Proteomes" id="UP001626550">
    <property type="component" value="Unassembled WGS sequence"/>
</dbReference>
<dbReference type="EMBL" id="JBJKFK010000012">
    <property type="protein sequence ID" value="KAL3321078.1"/>
    <property type="molecule type" value="Genomic_DNA"/>
</dbReference>
<dbReference type="GO" id="GO:0004563">
    <property type="term" value="F:beta-N-acetylhexosaminidase activity"/>
    <property type="evidence" value="ECO:0007669"/>
    <property type="project" value="UniProtKB-EC"/>
</dbReference>
<dbReference type="InterPro" id="IPR015883">
    <property type="entry name" value="Glyco_hydro_20_cat"/>
</dbReference>
<dbReference type="AlphaFoldDB" id="A0ABD2QNI4"/>
<evidence type="ECO:0000313" key="6">
    <source>
        <dbReference type="EMBL" id="KAL3321078.1"/>
    </source>
</evidence>
<keyword evidence="7" id="KW-1185">Reference proteome</keyword>
<sequence>MAKGMSLYESCVQVWKSSPMLAAMKGFKVVFSTCWYLDHQKNYLIWANLYECDPLTCELPPEAPVTWIPVLNHNVYFVEDEDLSVAYGVGSVNYTTSDFAANIIGGEACMWTEYQSDDSILQRIWFVLGVHIP</sequence>
<keyword evidence="4" id="KW-0378">Hydrolase</keyword>
<evidence type="ECO:0000313" key="7">
    <source>
        <dbReference type="Proteomes" id="UP001626550"/>
    </source>
</evidence>
<proteinExistence type="inferred from homology"/>
<comment type="similarity">
    <text evidence="2">Belongs to the glycosyl hydrolase 20 family.</text>
</comment>
<comment type="caution">
    <text evidence="6">The sequence shown here is derived from an EMBL/GenBank/DDBJ whole genome shotgun (WGS) entry which is preliminary data.</text>
</comment>
<evidence type="ECO:0000256" key="2">
    <source>
        <dbReference type="ARBA" id="ARBA00006285"/>
    </source>
</evidence>
<evidence type="ECO:0000256" key="3">
    <source>
        <dbReference type="ARBA" id="ARBA00012663"/>
    </source>
</evidence>
<evidence type="ECO:0000256" key="1">
    <source>
        <dbReference type="ARBA" id="ARBA00001231"/>
    </source>
</evidence>
<organism evidence="6 7">
    <name type="scientific">Cichlidogyrus casuarinus</name>
    <dbReference type="NCBI Taxonomy" id="1844966"/>
    <lineage>
        <taxon>Eukaryota</taxon>
        <taxon>Metazoa</taxon>
        <taxon>Spiralia</taxon>
        <taxon>Lophotrochozoa</taxon>
        <taxon>Platyhelminthes</taxon>
        <taxon>Monogenea</taxon>
        <taxon>Monopisthocotylea</taxon>
        <taxon>Dactylogyridea</taxon>
        <taxon>Ancyrocephalidae</taxon>
        <taxon>Cichlidogyrus</taxon>
    </lineage>
</organism>
<dbReference type="InterPro" id="IPR017853">
    <property type="entry name" value="GH"/>
</dbReference>
<name>A0ABD2QNI4_9PLAT</name>
<dbReference type="SUPFAM" id="SSF51445">
    <property type="entry name" value="(Trans)glycosidases"/>
    <property type="match status" value="1"/>
</dbReference>
<gene>
    <name evidence="6" type="ORF">Ciccas_000241</name>
</gene>
<accession>A0ABD2QNI4</accession>
<dbReference type="PANTHER" id="PTHR22600">
    <property type="entry name" value="BETA-HEXOSAMINIDASE"/>
    <property type="match status" value="1"/>
</dbReference>
<dbReference type="Gene3D" id="3.20.20.80">
    <property type="entry name" value="Glycosidases"/>
    <property type="match status" value="1"/>
</dbReference>
<dbReference type="PANTHER" id="PTHR22600:SF21">
    <property type="entry name" value="BETA-HEXOSAMINIDASE A"/>
    <property type="match status" value="1"/>
</dbReference>
<evidence type="ECO:0000259" key="5">
    <source>
        <dbReference type="Pfam" id="PF00728"/>
    </source>
</evidence>
<feature type="domain" description="Glycoside hydrolase family 20 catalytic" evidence="5">
    <location>
        <begin position="10"/>
        <end position="125"/>
    </location>
</feature>
<dbReference type="Pfam" id="PF00728">
    <property type="entry name" value="Glyco_hydro_20"/>
    <property type="match status" value="1"/>
</dbReference>
<dbReference type="EC" id="3.2.1.52" evidence="3"/>
<protein>
    <recommendedName>
        <fullName evidence="3">beta-N-acetylhexosaminidase</fullName>
        <ecNumber evidence="3">3.2.1.52</ecNumber>
    </recommendedName>
</protein>
<dbReference type="InterPro" id="IPR025705">
    <property type="entry name" value="Beta_hexosaminidase_sua/sub"/>
</dbReference>